<dbReference type="InterPro" id="IPR003593">
    <property type="entry name" value="AAA+_ATPase"/>
</dbReference>
<dbReference type="Gene3D" id="3.40.50.300">
    <property type="entry name" value="P-loop containing nucleotide triphosphate hydrolases"/>
    <property type="match status" value="1"/>
</dbReference>
<gene>
    <name evidence="7" type="ORF">V3328_15325</name>
</gene>
<dbReference type="InterPro" id="IPR017871">
    <property type="entry name" value="ABC_transporter-like_CS"/>
</dbReference>
<dbReference type="SUPFAM" id="SSF52540">
    <property type="entry name" value="P-loop containing nucleoside triphosphate hydrolases"/>
    <property type="match status" value="1"/>
</dbReference>
<organism evidence="7 8">
    <name type="scientific">Microbaculum marinum</name>
    <dbReference type="NCBI Taxonomy" id="1764581"/>
    <lineage>
        <taxon>Bacteria</taxon>
        <taxon>Pseudomonadati</taxon>
        <taxon>Pseudomonadota</taxon>
        <taxon>Alphaproteobacteria</taxon>
        <taxon>Hyphomicrobiales</taxon>
        <taxon>Tepidamorphaceae</taxon>
        <taxon>Microbaculum</taxon>
    </lineage>
</organism>
<dbReference type="GO" id="GO:0015833">
    <property type="term" value="P:peptide transport"/>
    <property type="evidence" value="ECO:0007669"/>
    <property type="project" value="InterPro"/>
</dbReference>
<dbReference type="RefSeq" id="WP_340330557.1">
    <property type="nucleotide sequence ID" value="NZ_JAZHOF010000006.1"/>
</dbReference>
<dbReference type="FunFam" id="3.40.50.300:FF:000016">
    <property type="entry name" value="Oligopeptide ABC transporter ATP-binding component"/>
    <property type="match status" value="1"/>
</dbReference>
<dbReference type="GO" id="GO:0055085">
    <property type="term" value="P:transmembrane transport"/>
    <property type="evidence" value="ECO:0007669"/>
    <property type="project" value="UniProtKB-ARBA"/>
</dbReference>
<dbReference type="SMART" id="SM00382">
    <property type="entry name" value="AAA"/>
    <property type="match status" value="1"/>
</dbReference>
<dbReference type="EMBL" id="JAZHOF010000006">
    <property type="protein sequence ID" value="MEJ8572860.1"/>
    <property type="molecule type" value="Genomic_DNA"/>
</dbReference>
<dbReference type="NCBIfam" id="TIGR01727">
    <property type="entry name" value="oligo_HPY"/>
    <property type="match status" value="1"/>
</dbReference>
<evidence type="ECO:0000256" key="2">
    <source>
        <dbReference type="ARBA" id="ARBA00005417"/>
    </source>
</evidence>
<dbReference type="CDD" id="cd03257">
    <property type="entry name" value="ABC_NikE_OppD_transporters"/>
    <property type="match status" value="1"/>
</dbReference>
<keyword evidence="4" id="KW-0547">Nucleotide-binding</keyword>
<evidence type="ECO:0000259" key="6">
    <source>
        <dbReference type="PROSITE" id="PS50893"/>
    </source>
</evidence>
<dbReference type="GO" id="GO:0005886">
    <property type="term" value="C:plasma membrane"/>
    <property type="evidence" value="ECO:0007669"/>
    <property type="project" value="UniProtKB-SubCell"/>
</dbReference>
<protein>
    <submittedName>
        <fullName evidence="7">Oligopeptide/dipeptide ABC transporter ATP-binding protein</fullName>
    </submittedName>
</protein>
<keyword evidence="3" id="KW-0813">Transport</keyword>
<dbReference type="Pfam" id="PF08352">
    <property type="entry name" value="oligo_HPY"/>
    <property type="match status" value="1"/>
</dbReference>
<sequence length="322" mass="35155">MTDLVAIENVVRDYALPRPGLFRPHPVFRAVHGVSLAIPKGRSLGLIGESGCGKSTLARIVLALDRPTGGTVRLDGEDLFAVSPARLRALRRRMQIVFQDPYASLDPRRKVGWIVAEPLSVLAPGMPRAERRREVAAALDAVGLAPAHAERYPHEFSGGQRQRIAIARALATRPELIVADEPVSALDVSIQAQILNLMMDLREQRGVTFLFISHDLTVVSHVTDDVAVMYLGRVVERGPTAEVFASPAHPYTALLLSAVPKPDPAFRRRPKSVPTEPPQAPAEGACPFAPRCQRVTDRCRREDPLLAERGAGRQAACFHPLV</sequence>
<dbReference type="AlphaFoldDB" id="A0AAW9RLQ1"/>
<name>A0AAW9RLQ1_9HYPH</name>
<dbReference type="PROSITE" id="PS00211">
    <property type="entry name" value="ABC_TRANSPORTER_1"/>
    <property type="match status" value="1"/>
</dbReference>
<dbReference type="InterPro" id="IPR003439">
    <property type="entry name" value="ABC_transporter-like_ATP-bd"/>
</dbReference>
<proteinExistence type="inferred from homology"/>
<dbReference type="InterPro" id="IPR050319">
    <property type="entry name" value="ABC_transp_ATP-bind"/>
</dbReference>
<dbReference type="InterPro" id="IPR013563">
    <property type="entry name" value="Oligopep_ABC_C"/>
</dbReference>
<evidence type="ECO:0000256" key="3">
    <source>
        <dbReference type="ARBA" id="ARBA00022448"/>
    </source>
</evidence>
<evidence type="ECO:0000256" key="1">
    <source>
        <dbReference type="ARBA" id="ARBA00004417"/>
    </source>
</evidence>
<keyword evidence="8" id="KW-1185">Reference proteome</keyword>
<keyword evidence="5 7" id="KW-0067">ATP-binding</keyword>
<dbReference type="PANTHER" id="PTHR43776">
    <property type="entry name" value="TRANSPORT ATP-BINDING PROTEIN"/>
    <property type="match status" value="1"/>
</dbReference>
<evidence type="ECO:0000313" key="7">
    <source>
        <dbReference type="EMBL" id="MEJ8572860.1"/>
    </source>
</evidence>
<comment type="similarity">
    <text evidence="2">Belongs to the ABC transporter superfamily.</text>
</comment>
<comment type="caution">
    <text evidence="7">The sequence shown here is derived from an EMBL/GenBank/DDBJ whole genome shotgun (WGS) entry which is preliminary data.</text>
</comment>
<dbReference type="Proteomes" id="UP001378188">
    <property type="component" value="Unassembled WGS sequence"/>
</dbReference>
<evidence type="ECO:0000256" key="5">
    <source>
        <dbReference type="ARBA" id="ARBA00022840"/>
    </source>
</evidence>
<dbReference type="PROSITE" id="PS50893">
    <property type="entry name" value="ABC_TRANSPORTER_2"/>
    <property type="match status" value="1"/>
</dbReference>
<evidence type="ECO:0000313" key="8">
    <source>
        <dbReference type="Proteomes" id="UP001378188"/>
    </source>
</evidence>
<dbReference type="InterPro" id="IPR027417">
    <property type="entry name" value="P-loop_NTPase"/>
</dbReference>
<dbReference type="Pfam" id="PF00005">
    <property type="entry name" value="ABC_tran"/>
    <property type="match status" value="1"/>
</dbReference>
<dbReference type="GO" id="GO:0016887">
    <property type="term" value="F:ATP hydrolysis activity"/>
    <property type="evidence" value="ECO:0007669"/>
    <property type="project" value="InterPro"/>
</dbReference>
<feature type="domain" description="ABC transporter" evidence="6">
    <location>
        <begin position="5"/>
        <end position="256"/>
    </location>
</feature>
<accession>A0AAW9RLQ1</accession>
<dbReference type="GO" id="GO:0005524">
    <property type="term" value="F:ATP binding"/>
    <property type="evidence" value="ECO:0007669"/>
    <property type="project" value="UniProtKB-KW"/>
</dbReference>
<dbReference type="PANTHER" id="PTHR43776:SF7">
    <property type="entry name" value="D,D-DIPEPTIDE TRANSPORT ATP-BINDING PROTEIN DDPF-RELATED"/>
    <property type="match status" value="1"/>
</dbReference>
<evidence type="ECO:0000256" key="4">
    <source>
        <dbReference type="ARBA" id="ARBA00022741"/>
    </source>
</evidence>
<reference evidence="7 8" key="1">
    <citation type="submission" date="2024-02" db="EMBL/GenBank/DDBJ databases">
        <title>Genome analysis and characterization of Microbaculum marinisediminis sp. nov., isolated from marine sediment.</title>
        <authorList>
            <person name="Du Z.-J."/>
            <person name="Ye Y.-Q."/>
            <person name="Zhang Z.-R."/>
            <person name="Yuan S.-M."/>
            <person name="Zhang X.-Y."/>
        </authorList>
    </citation>
    <scope>NUCLEOTIDE SEQUENCE [LARGE SCALE GENOMIC DNA]</scope>
    <source>
        <strain evidence="7 8">SDUM1044001</strain>
    </source>
</reference>
<comment type="subcellular location">
    <subcellularLocation>
        <location evidence="1">Cell inner membrane</location>
        <topology evidence="1">Peripheral membrane protein</topology>
    </subcellularLocation>
</comment>